<gene>
    <name evidence="1" type="ORF">SAMN05192585_13234</name>
</gene>
<keyword evidence="2" id="KW-1185">Reference proteome</keyword>
<evidence type="ECO:0000313" key="1">
    <source>
        <dbReference type="EMBL" id="SDN79404.1"/>
    </source>
</evidence>
<dbReference type="RefSeq" id="WP_092642172.1">
    <property type="nucleotide sequence ID" value="NZ_FNID01000032.1"/>
</dbReference>
<dbReference type="EMBL" id="FNID01000032">
    <property type="protein sequence ID" value="SDN79404.1"/>
    <property type="molecule type" value="Genomic_DNA"/>
</dbReference>
<reference evidence="1 2" key="1">
    <citation type="submission" date="2016-10" db="EMBL/GenBank/DDBJ databases">
        <authorList>
            <person name="de Groot N.N."/>
        </authorList>
    </citation>
    <scope>NUCLEOTIDE SEQUENCE [LARGE SCALE GENOMIC DNA]</scope>
    <source>
        <strain evidence="1 2">CGMCC 1.5012</strain>
    </source>
</reference>
<evidence type="ECO:0000313" key="2">
    <source>
        <dbReference type="Proteomes" id="UP000199182"/>
    </source>
</evidence>
<dbReference type="InterPro" id="IPR010022">
    <property type="entry name" value="XkdX"/>
</dbReference>
<name>A0A1H0EAE9_9FIRM</name>
<dbReference type="OrthoDB" id="1779343at2"/>
<dbReference type="STRING" id="258515.SAMN05192585_13234"/>
<dbReference type="AlphaFoldDB" id="A0A1H0EAE9"/>
<proteinExistence type="predicted"/>
<dbReference type="Pfam" id="PF09693">
    <property type="entry name" value="Phage_XkdX"/>
    <property type="match status" value="1"/>
</dbReference>
<protein>
    <submittedName>
        <fullName evidence="1">Phage uncharacterized protein (Phage_XkdX)</fullName>
    </submittedName>
</protein>
<organism evidence="1 2">
    <name type="scientific">Acetanaerobacterium elongatum</name>
    <dbReference type="NCBI Taxonomy" id="258515"/>
    <lineage>
        <taxon>Bacteria</taxon>
        <taxon>Bacillati</taxon>
        <taxon>Bacillota</taxon>
        <taxon>Clostridia</taxon>
        <taxon>Eubacteriales</taxon>
        <taxon>Oscillospiraceae</taxon>
        <taxon>Acetanaerobacterium</taxon>
    </lineage>
</organism>
<sequence>MTYETVKKNYDNSLWNRKMVKVAVVKGVITPEEYKKITGEKYEKEGTV</sequence>
<dbReference type="Proteomes" id="UP000199182">
    <property type="component" value="Unassembled WGS sequence"/>
</dbReference>
<accession>A0A1H0EAE9</accession>